<evidence type="ECO:0000256" key="1">
    <source>
        <dbReference type="SAM" id="MobiDB-lite"/>
    </source>
</evidence>
<accession>A0A7S0CAE9</accession>
<evidence type="ECO:0000313" key="2">
    <source>
        <dbReference type="EMBL" id="CAD8417769.1"/>
    </source>
</evidence>
<reference evidence="2" key="1">
    <citation type="submission" date="2021-01" db="EMBL/GenBank/DDBJ databases">
        <authorList>
            <person name="Corre E."/>
            <person name="Pelletier E."/>
            <person name="Niang G."/>
            <person name="Scheremetjew M."/>
            <person name="Finn R."/>
            <person name="Kale V."/>
            <person name="Holt S."/>
            <person name="Cochrane G."/>
            <person name="Meng A."/>
            <person name="Brown T."/>
            <person name="Cohen L."/>
        </authorList>
    </citation>
    <scope>NUCLEOTIDE SEQUENCE</scope>
    <source>
        <strain evidence="2">CCAP1064/1</strain>
    </source>
</reference>
<dbReference type="AlphaFoldDB" id="A0A7S0CAE9"/>
<sequence length="103" mass="11244">MFRGGGKFSDMTFAQTEKNSFNTKLNTKWDATIYPKIGPLRASNSKSGSTSPYSPLPFRTVTVQTLEHKHTAPLASATTKQNRATSPRGGSIQRAKSVTKKNP</sequence>
<feature type="region of interest" description="Disordered" evidence="1">
    <location>
        <begin position="69"/>
        <end position="103"/>
    </location>
</feature>
<protein>
    <submittedName>
        <fullName evidence="2">Uncharacterized protein</fullName>
    </submittedName>
</protein>
<name>A0A7S0CAE9_9STRA</name>
<gene>
    <name evidence="2" type="ORF">PINE0816_LOCUS13904</name>
</gene>
<dbReference type="EMBL" id="HBEL01029875">
    <property type="protein sequence ID" value="CAD8417769.1"/>
    <property type="molecule type" value="Transcribed_RNA"/>
</dbReference>
<organism evidence="2">
    <name type="scientific">Proboscia inermis</name>
    <dbReference type="NCBI Taxonomy" id="420281"/>
    <lineage>
        <taxon>Eukaryota</taxon>
        <taxon>Sar</taxon>
        <taxon>Stramenopiles</taxon>
        <taxon>Ochrophyta</taxon>
        <taxon>Bacillariophyta</taxon>
        <taxon>Coscinodiscophyceae</taxon>
        <taxon>Rhizosoleniophycidae</taxon>
        <taxon>Rhizosoleniales</taxon>
        <taxon>Rhizosoleniaceae</taxon>
        <taxon>Proboscia</taxon>
    </lineage>
</organism>
<proteinExistence type="predicted"/>
<feature type="compositionally biased region" description="Polar residues" evidence="1">
    <location>
        <begin position="76"/>
        <end position="85"/>
    </location>
</feature>